<dbReference type="GO" id="GO:0061630">
    <property type="term" value="F:ubiquitin protein ligase activity"/>
    <property type="evidence" value="ECO:0007669"/>
    <property type="project" value="InterPro"/>
</dbReference>
<dbReference type="Pfam" id="PF04710">
    <property type="entry name" value="Pellino_FHA"/>
    <property type="match status" value="1"/>
</dbReference>
<organism evidence="5 6">
    <name type="scientific">Trichuris trichiura</name>
    <name type="common">Whipworm</name>
    <name type="synonym">Trichocephalus trichiurus</name>
    <dbReference type="NCBI Taxonomy" id="36087"/>
    <lineage>
        <taxon>Eukaryota</taxon>
        <taxon>Metazoa</taxon>
        <taxon>Ecdysozoa</taxon>
        <taxon>Nematoda</taxon>
        <taxon>Enoplea</taxon>
        <taxon>Dorylaimia</taxon>
        <taxon>Trichinellida</taxon>
        <taxon>Trichuridae</taxon>
        <taxon>Trichuris</taxon>
    </lineage>
</organism>
<keyword evidence="2" id="KW-0597">Phosphoprotein</keyword>
<reference evidence="5" key="1">
    <citation type="submission" date="2014-01" db="EMBL/GenBank/DDBJ databases">
        <authorList>
            <person name="Aslett M."/>
        </authorList>
    </citation>
    <scope>NUCLEOTIDE SEQUENCE</scope>
</reference>
<dbReference type="InterPro" id="IPR006800">
    <property type="entry name" value="Pellino_fam"/>
</dbReference>
<dbReference type="STRING" id="36087.A0A077Z773"/>
<dbReference type="OrthoDB" id="8801906at2759"/>
<dbReference type="Proteomes" id="UP000030665">
    <property type="component" value="Unassembled WGS sequence"/>
</dbReference>
<evidence type="ECO:0000259" key="4">
    <source>
        <dbReference type="Pfam" id="PF20723"/>
    </source>
</evidence>
<dbReference type="Pfam" id="PF20723">
    <property type="entry name" value="Pellino_RING"/>
    <property type="match status" value="1"/>
</dbReference>
<dbReference type="PANTHER" id="PTHR12098">
    <property type="entry name" value="E3 UBIQUITIN-PROTEIN LIGASE PELLINO-RELATED"/>
    <property type="match status" value="1"/>
</dbReference>
<dbReference type="InterPro" id="IPR048334">
    <property type="entry name" value="Pellino_FHA"/>
</dbReference>
<dbReference type="EMBL" id="HG805901">
    <property type="protein sequence ID" value="CDW54515.1"/>
    <property type="molecule type" value="Genomic_DNA"/>
</dbReference>
<gene>
    <name evidence="5" type="ORF">TTRE_0000278501</name>
</gene>
<comment type="similarity">
    <text evidence="1">Belongs to the pellino family.</text>
</comment>
<evidence type="ECO:0000256" key="1">
    <source>
        <dbReference type="ARBA" id="ARBA00005639"/>
    </source>
</evidence>
<dbReference type="GO" id="GO:0008592">
    <property type="term" value="P:regulation of Toll signaling pathway"/>
    <property type="evidence" value="ECO:0007669"/>
    <property type="project" value="InterPro"/>
</dbReference>
<evidence type="ECO:0000256" key="2">
    <source>
        <dbReference type="ARBA" id="ARBA00022553"/>
    </source>
</evidence>
<name>A0A077Z773_TRITR</name>
<feature type="domain" description="Pellino RING" evidence="4">
    <location>
        <begin position="303"/>
        <end position="444"/>
    </location>
</feature>
<dbReference type="AlphaFoldDB" id="A0A077Z773"/>
<evidence type="ECO:0000313" key="5">
    <source>
        <dbReference type="EMBL" id="CDW54515.1"/>
    </source>
</evidence>
<reference evidence="5" key="2">
    <citation type="submission" date="2014-03" db="EMBL/GenBank/DDBJ databases">
        <title>The whipworm genome and dual-species transcriptomics of an intimate host-pathogen interaction.</title>
        <authorList>
            <person name="Foth B.J."/>
            <person name="Tsai I.J."/>
            <person name="Reid A.J."/>
            <person name="Bancroft A.J."/>
            <person name="Nichol S."/>
            <person name="Tracey A."/>
            <person name="Holroyd N."/>
            <person name="Cotton J.A."/>
            <person name="Stanley E.J."/>
            <person name="Zarowiecki M."/>
            <person name="Liu J.Z."/>
            <person name="Huckvale T."/>
            <person name="Cooper P.J."/>
            <person name="Grencis R.K."/>
            <person name="Berriman M."/>
        </authorList>
    </citation>
    <scope>NUCLEOTIDE SEQUENCE [LARGE SCALE GENOMIC DNA]</scope>
</reference>
<proteinExistence type="inferred from homology"/>
<keyword evidence="6" id="KW-1185">Reference proteome</keyword>
<dbReference type="InterPro" id="IPR048335">
    <property type="entry name" value="Pellino_RING"/>
</dbReference>
<evidence type="ECO:0000259" key="3">
    <source>
        <dbReference type="Pfam" id="PF04710"/>
    </source>
</evidence>
<evidence type="ECO:0000313" key="6">
    <source>
        <dbReference type="Proteomes" id="UP000030665"/>
    </source>
</evidence>
<dbReference type="PANTHER" id="PTHR12098:SF2">
    <property type="entry name" value="PROTEIN PELLINO"/>
    <property type="match status" value="1"/>
</dbReference>
<accession>A0A077Z773</accession>
<feature type="domain" description="Pellino FHA" evidence="3">
    <location>
        <begin position="8"/>
        <end position="274"/>
    </location>
</feature>
<sequence>MENFIPEKYGELIVLGYNGVNGSAKSSCRSKFDLMKRHRPNGIAKADHYTVENTKRQAHSRARMCHSVMYTLNRGETVIVEYGPDEKTDMFQIGRSSEPQIDFTVMDTWLGRSFLNSGLENAEKSPQSTISRYACRILVEREPPYLARVYAAGFDSCKNIFLGEKATKWRKESFELDGLTTNGILILHPQLSVSSRENGSDTSSPHRLFSSSHQFSWFEVSVDGDLYTLRPSRSSTQRGDKVDTVTNVLQDGTLIDLCGATLLYRTADGISNSPVIFLPCFITFCGKSTFQNLQELENVLNRLNAGRPQCPVNLNTLVIPKQKTLLPSFPERQPYVYLNCGHVQGYHSWGHSSDSLTHQCPICKTKSSDIVQLCMGMEPAFHLDSGVLDCAFIPCGHMASYRTVTYWSRISLPHGTNSFHPVCPFCTVLLSPKKPFVKLIFQDNCF</sequence>
<dbReference type="GO" id="GO:0000209">
    <property type="term" value="P:protein polyubiquitination"/>
    <property type="evidence" value="ECO:0007669"/>
    <property type="project" value="InterPro"/>
</dbReference>
<protein>
    <submittedName>
        <fullName evidence="5">Protein pellino</fullName>
    </submittedName>
</protein>